<feature type="domain" description="HTH cro/C1-type" evidence="2">
    <location>
        <begin position="61"/>
        <end position="97"/>
    </location>
</feature>
<feature type="coiled-coil region" evidence="1">
    <location>
        <begin position="7"/>
        <end position="57"/>
    </location>
</feature>
<dbReference type="GO" id="GO:0003677">
    <property type="term" value="F:DNA binding"/>
    <property type="evidence" value="ECO:0007669"/>
    <property type="project" value="InterPro"/>
</dbReference>
<evidence type="ECO:0000259" key="2">
    <source>
        <dbReference type="PROSITE" id="PS50943"/>
    </source>
</evidence>
<dbReference type="PROSITE" id="PS50943">
    <property type="entry name" value="HTH_CROC1"/>
    <property type="match status" value="1"/>
</dbReference>
<sequence>MKKQTEKEQLKQRIKDLEDQNRFLRNENERLLKKNERLRLKEERRILAGELDEKEELSFFIKSFRESWGLTRAEMARRINVQPHVLLNYEKGKGYLSGMRDVAERIKKARKENVK</sequence>
<evidence type="ECO:0000256" key="1">
    <source>
        <dbReference type="SAM" id="Coils"/>
    </source>
</evidence>
<protein>
    <submittedName>
        <fullName evidence="3">Transcription factor</fullName>
    </submittedName>
</protein>
<dbReference type="InterPro" id="IPR001387">
    <property type="entry name" value="Cro/C1-type_HTH"/>
</dbReference>
<dbReference type="SUPFAM" id="SSF47413">
    <property type="entry name" value="lambda repressor-like DNA-binding domains"/>
    <property type="match status" value="1"/>
</dbReference>
<gene>
    <name evidence="3" type="ORF">Ray17_18</name>
</gene>
<proteinExistence type="predicted"/>
<reference evidence="4" key="1">
    <citation type="submission" date="2018-08" db="EMBL/GenBank/DDBJ databases">
        <authorList>
            <person name="Showalter R."/>
            <person name="Adat I."/>
            <person name="Raab R."/>
            <person name="Temple L."/>
        </authorList>
    </citation>
    <scope>NUCLEOTIDE SEQUENCE [LARGE SCALE GENOMIC DNA]</scope>
</reference>
<organism evidence="3 4">
    <name type="scientific">Bacillus phage Ray17</name>
    <dbReference type="NCBI Taxonomy" id="2315627"/>
    <lineage>
        <taxon>Viruses</taxon>
        <taxon>Duplodnaviria</taxon>
        <taxon>Heunggongvirae</taxon>
        <taxon>Uroviricota</taxon>
        <taxon>Caudoviricetes</taxon>
        <taxon>Trautnerviridae</taxon>
        <taxon>Polsinellivirinae</taxon>
        <taxon>Splendidredvirus</taxon>
        <taxon>Splendidredvirus ray17</taxon>
    </lineage>
</organism>
<dbReference type="Gene3D" id="1.10.260.40">
    <property type="entry name" value="lambda repressor-like DNA-binding domains"/>
    <property type="match status" value="1"/>
</dbReference>
<keyword evidence="1" id="KW-0175">Coiled coil</keyword>
<name>A0A386K701_9CAUD</name>
<dbReference type="CDD" id="cd00093">
    <property type="entry name" value="HTH_XRE"/>
    <property type="match status" value="1"/>
</dbReference>
<accession>A0A386K701</accession>
<dbReference type="InterPro" id="IPR010982">
    <property type="entry name" value="Lambda_DNA-bd_dom_sf"/>
</dbReference>
<dbReference type="EMBL" id="MH752385">
    <property type="protein sequence ID" value="AYD80919.1"/>
    <property type="molecule type" value="Genomic_DNA"/>
</dbReference>
<keyword evidence="4" id="KW-1185">Reference proteome</keyword>
<evidence type="ECO:0000313" key="3">
    <source>
        <dbReference type="EMBL" id="AYD80919.1"/>
    </source>
</evidence>
<evidence type="ECO:0000313" key="4">
    <source>
        <dbReference type="Proteomes" id="UP000281415"/>
    </source>
</evidence>
<dbReference type="Proteomes" id="UP000281415">
    <property type="component" value="Segment"/>
</dbReference>